<dbReference type="Proteomes" id="UP000291831">
    <property type="component" value="Unassembled WGS sequence"/>
</dbReference>
<dbReference type="AlphaFoldDB" id="A0A8B3S955"/>
<organism evidence="1 2">
    <name type="scientific">Candidatus Argoarchaeum ethanivorans</name>
    <dbReference type="NCBI Taxonomy" id="2608793"/>
    <lineage>
        <taxon>Archaea</taxon>
        <taxon>Methanobacteriati</taxon>
        <taxon>Methanobacteriota</taxon>
        <taxon>Stenosarchaea group</taxon>
        <taxon>Methanomicrobia</taxon>
        <taxon>Methanosarcinales</taxon>
        <taxon>Methanosarcinales incertae sedis</taxon>
        <taxon>GOM Arc I cluster</taxon>
        <taxon>Candidatus Argoarchaeum</taxon>
    </lineage>
</organism>
<name>A0A8B3S955_9EURY</name>
<evidence type="ECO:0000313" key="1">
    <source>
        <dbReference type="EMBL" id="RZB32997.1"/>
    </source>
</evidence>
<comment type="caution">
    <text evidence="1">The sequence shown here is derived from an EMBL/GenBank/DDBJ whole genome shotgun (WGS) entry which is preliminary data.</text>
</comment>
<accession>A0A8B3S955</accession>
<evidence type="ECO:0000313" key="2">
    <source>
        <dbReference type="Proteomes" id="UP000291831"/>
    </source>
</evidence>
<sequence length="66" mass="7751">MVFRYIMTQIQNWMVYKSDIAGALERGVKSLLYFVIHALDQKDKEVIKICQMDEDRVWAEAAEGRV</sequence>
<gene>
    <name evidence="1" type="ORF">AEth_00114</name>
</gene>
<reference evidence="2" key="1">
    <citation type="submission" date="2019-01" db="EMBL/GenBank/DDBJ databases">
        <title>Anaerobic oxidation of ethane by archaea from a marine hydrocarbon seep.</title>
        <authorList>
            <person name="Musat F."/>
        </authorList>
    </citation>
    <scope>NUCLEOTIDE SEQUENCE [LARGE SCALE GENOMIC DNA]</scope>
</reference>
<dbReference type="EMBL" id="RPGO01000003">
    <property type="protein sequence ID" value="RZB32997.1"/>
    <property type="molecule type" value="Genomic_DNA"/>
</dbReference>
<protein>
    <submittedName>
        <fullName evidence="1">Uncharacterized protein</fullName>
    </submittedName>
</protein>
<proteinExistence type="predicted"/>